<comment type="subcellular location">
    <subcellularLocation>
        <location evidence="2">Membrane</location>
    </subcellularLocation>
</comment>
<evidence type="ECO:0000313" key="14">
    <source>
        <dbReference type="Proteomes" id="UP000541558"/>
    </source>
</evidence>
<dbReference type="InterPro" id="IPR001128">
    <property type="entry name" value="Cyt_P450"/>
</dbReference>
<comment type="similarity">
    <text evidence="4">Belongs to the cytochrome P450 family.</text>
</comment>
<evidence type="ECO:0000313" key="13">
    <source>
        <dbReference type="EMBL" id="KAF5332603.1"/>
    </source>
</evidence>
<evidence type="ECO:0000256" key="2">
    <source>
        <dbReference type="ARBA" id="ARBA00004370"/>
    </source>
</evidence>
<protein>
    <recommendedName>
        <fullName evidence="15">Cytochrome P450</fullName>
    </recommendedName>
</protein>
<evidence type="ECO:0000256" key="1">
    <source>
        <dbReference type="ARBA" id="ARBA00001971"/>
    </source>
</evidence>
<evidence type="ECO:0000256" key="5">
    <source>
        <dbReference type="ARBA" id="ARBA00022617"/>
    </source>
</evidence>
<dbReference type="SUPFAM" id="SSF48264">
    <property type="entry name" value="Cytochrome P450"/>
    <property type="match status" value="1"/>
</dbReference>
<keyword evidence="8" id="KW-1133">Transmembrane helix</keyword>
<dbReference type="InterPro" id="IPR050121">
    <property type="entry name" value="Cytochrome_P450_monoxygenase"/>
</dbReference>
<keyword evidence="7" id="KW-0479">Metal-binding</keyword>
<evidence type="ECO:0000256" key="12">
    <source>
        <dbReference type="ARBA" id="ARBA00023136"/>
    </source>
</evidence>
<evidence type="ECO:0000256" key="3">
    <source>
        <dbReference type="ARBA" id="ARBA00004721"/>
    </source>
</evidence>
<keyword evidence="5" id="KW-0349">Heme</keyword>
<evidence type="ECO:0000256" key="10">
    <source>
        <dbReference type="ARBA" id="ARBA00023004"/>
    </source>
</evidence>
<evidence type="ECO:0000256" key="4">
    <source>
        <dbReference type="ARBA" id="ARBA00010617"/>
    </source>
</evidence>
<dbReference type="Proteomes" id="UP000541558">
    <property type="component" value="Unassembled WGS sequence"/>
</dbReference>
<evidence type="ECO:0008006" key="15">
    <source>
        <dbReference type="Google" id="ProtNLM"/>
    </source>
</evidence>
<comment type="cofactor">
    <cofactor evidence="1">
        <name>heme</name>
        <dbReference type="ChEBI" id="CHEBI:30413"/>
    </cofactor>
</comment>
<dbReference type="GO" id="GO:0016020">
    <property type="term" value="C:membrane"/>
    <property type="evidence" value="ECO:0007669"/>
    <property type="project" value="UniProtKB-SubCell"/>
</dbReference>
<dbReference type="OrthoDB" id="1470350at2759"/>
<dbReference type="GO" id="GO:0016705">
    <property type="term" value="F:oxidoreductase activity, acting on paired donors, with incorporation or reduction of molecular oxygen"/>
    <property type="evidence" value="ECO:0007669"/>
    <property type="project" value="InterPro"/>
</dbReference>
<dbReference type="GO" id="GO:0004497">
    <property type="term" value="F:monooxygenase activity"/>
    <property type="evidence" value="ECO:0007669"/>
    <property type="project" value="UniProtKB-KW"/>
</dbReference>
<evidence type="ECO:0000256" key="7">
    <source>
        <dbReference type="ARBA" id="ARBA00022723"/>
    </source>
</evidence>
<dbReference type="GO" id="GO:0005506">
    <property type="term" value="F:iron ion binding"/>
    <property type="evidence" value="ECO:0007669"/>
    <property type="project" value="InterPro"/>
</dbReference>
<keyword evidence="14" id="KW-1185">Reference proteome</keyword>
<comment type="pathway">
    <text evidence="3">Secondary metabolite biosynthesis; terpenoid biosynthesis.</text>
</comment>
<dbReference type="PANTHER" id="PTHR24305">
    <property type="entry name" value="CYTOCHROME P450"/>
    <property type="match status" value="1"/>
</dbReference>
<dbReference type="AlphaFoldDB" id="A0A8H5C1V6"/>
<evidence type="ECO:0000256" key="11">
    <source>
        <dbReference type="ARBA" id="ARBA00023033"/>
    </source>
</evidence>
<reference evidence="13 14" key="1">
    <citation type="journal article" date="2020" name="ISME J.">
        <title>Uncovering the hidden diversity of litter-decomposition mechanisms in mushroom-forming fungi.</title>
        <authorList>
            <person name="Floudas D."/>
            <person name="Bentzer J."/>
            <person name="Ahren D."/>
            <person name="Johansson T."/>
            <person name="Persson P."/>
            <person name="Tunlid A."/>
        </authorList>
    </citation>
    <scope>NUCLEOTIDE SEQUENCE [LARGE SCALE GENOMIC DNA]</scope>
    <source>
        <strain evidence="13 14">CBS 175.51</strain>
    </source>
</reference>
<evidence type="ECO:0000256" key="8">
    <source>
        <dbReference type="ARBA" id="ARBA00022989"/>
    </source>
</evidence>
<evidence type="ECO:0000256" key="9">
    <source>
        <dbReference type="ARBA" id="ARBA00023002"/>
    </source>
</evidence>
<keyword evidence="9" id="KW-0560">Oxidoreductase</keyword>
<sequence length="208" mass="23288">MNTTSSALARILHLLSMYQDVQDKLRAELREARENYGDQPDYDQLISLPYLDAVCWETLRLYPPVPAVIRDIIDLLSVLPYYIELTLGQDTSILRMFRRLRVFCPFATTTPSASRCKRCIHPAHVLRPPRSPPLPLRPHYPPAAPRAASGSFFVTILTVLIAISSTDTSPNAGHGMRPWTPPSTATTTNSTRQLVFVSAAAVARFDRQ</sequence>
<dbReference type="Pfam" id="PF00067">
    <property type="entry name" value="p450"/>
    <property type="match status" value="1"/>
</dbReference>
<keyword evidence="11" id="KW-0503">Monooxygenase</keyword>
<keyword evidence="12" id="KW-0472">Membrane</keyword>
<proteinExistence type="inferred from homology"/>
<comment type="caution">
    <text evidence="13">The sequence shown here is derived from an EMBL/GenBank/DDBJ whole genome shotgun (WGS) entry which is preliminary data.</text>
</comment>
<name>A0A8H5C1V6_9AGAR</name>
<dbReference type="EMBL" id="JAACJK010000110">
    <property type="protein sequence ID" value="KAF5332603.1"/>
    <property type="molecule type" value="Genomic_DNA"/>
</dbReference>
<evidence type="ECO:0000256" key="6">
    <source>
        <dbReference type="ARBA" id="ARBA00022692"/>
    </source>
</evidence>
<dbReference type="Gene3D" id="1.10.630.10">
    <property type="entry name" value="Cytochrome P450"/>
    <property type="match status" value="1"/>
</dbReference>
<accession>A0A8H5C1V6</accession>
<dbReference type="PANTHER" id="PTHR24305:SF166">
    <property type="entry name" value="CYTOCHROME P450 12A4, MITOCHONDRIAL-RELATED"/>
    <property type="match status" value="1"/>
</dbReference>
<keyword evidence="10" id="KW-0408">Iron</keyword>
<organism evidence="13 14">
    <name type="scientific">Ephemerocybe angulata</name>
    <dbReference type="NCBI Taxonomy" id="980116"/>
    <lineage>
        <taxon>Eukaryota</taxon>
        <taxon>Fungi</taxon>
        <taxon>Dikarya</taxon>
        <taxon>Basidiomycota</taxon>
        <taxon>Agaricomycotina</taxon>
        <taxon>Agaricomycetes</taxon>
        <taxon>Agaricomycetidae</taxon>
        <taxon>Agaricales</taxon>
        <taxon>Agaricineae</taxon>
        <taxon>Psathyrellaceae</taxon>
        <taxon>Ephemerocybe</taxon>
    </lineage>
</organism>
<dbReference type="InterPro" id="IPR036396">
    <property type="entry name" value="Cyt_P450_sf"/>
</dbReference>
<gene>
    <name evidence="13" type="ORF">D9611_005494</name>
</gene>
<dbReference type="GO" id="GO:0020037">
    <property type="term" value="F:heme binding"/>
    <property type="evidence" value="ECO:0007669"/>
    <property type="project" value="InterPro"/>
</dbReference>
<keyword evidence="6" id="KW-0812">Transmembrane</keyword>